<feature type="transmembrane region" description="Helical" evidence="10">
    <location>
        <begin position="891"/>
        <end position="912"/>
    </location>
</feature>
<dbReference type="InterPro" id="IPR050510">
    <property type="entry name" value="Cation_transp_ATPase_P-type"/>
</dbReference>
<evidence type="ECO:0000313" key="13">
    <source>
        <dbReference type="Proteomes" id="UP001524499"/>
    </source>
</evidence>
<feature type="domain" description="Cation-transporting P-type ATPase N-terminal" evidence="11">
    <location>
        <begin position="66"/>
        <end position="140"/>
    </location>
</feature>
<dbReference type="SMART" id="SM00831">
    <property type="entry name" value="Cation_ATPase_N"/>
    <property type="match status" value="1"/>
</dbReference>
<sequence length="960" mass="104309">MNELPSRSSGGQSLDVFFMAHLNLLLVMLVFTALVGLLGWIKLRKKRALRDNPQASAQPPADKAPDWHAMTVEAVIQELNADREHGLDEQEVRNRLLRFGPNHLPEKKPRSAFLRFIGQFHNLLIYVLLATALITALLEHWTDTLVILGVVIINSIIGFVQEGKAEDALQAIKQMLSSHAVVQRNGKKIDISAADLVPGDVVFLQSGDKVPADLRLFSVKSLQVQEAVLTGESVPTEKQADPVVADAMIGDRSNMAYSGTLVTFGQAKGVVVGTGVRTEIGHISMMVSQVETLTTPLLQQMAVFARWITGAVILISALVFAFGILVRGGEAVDMFMMVVGLAVAAIPEGLPAILTVTLAIGVQSLASRKAIIRRLPAVETLGALGIICSDKTGTLTCNEMTVCSVIATDGPIDVSGTGYEPVGEFLREGKPMDVESESVLLNLLQTALCCNDATIEHRDGAWKTQGDPMEAALLVAGLKAELSAVEILKEWPRRDLIPFESEHKFMATLHHNHQGEAMIHIKGAPERLLAMCALQRGADGDRAIEPAYWQQAIEALARQGQRVLGFACKAARPHQTELDFHDLDEGLVFLGLFGLIDPPRPEAVAAIKECQTAGIRVKMITGDHEITACAIAGQLNLQNTAEAITGHMLDSMSDDELLRRVGQVDVFARVSPEHKLRLVTLLQAGGAIVAMTGDGVNDAPALRRADVGIAMGCKGTEAAKEASEMVITDDNFATIVHAVKQGRTVYDNLKKAIVFLLPVNGGESMSIILAILLGFTLPITPLQILWVNMVSSVALAMALAFDPAAPDVMLRPPRPAREPMLSGFLVWRVGLVSGLFAAGVFGIFEWSLLHDSTLEEARTYAVNTLVTMEVAYLLSVRYLRISALSFKRMFNSRAVGYAIGVVVALQLIFTYVPFMERFFDTRPVDLDHGLEIVGIGLCLFLLLEVEKWLRRKMFDGKRPA</sequence>
<evidence type="ECO:0000256" key="2">
    <source>
        <dbReference type="ARBA" id="ARBA00005675"/>
    </source>
</evidence>
<dbReference type="Gene3D" id="3.40.1110.10">
    <property type="entry name" value="Calcium-transporting ATPase, cytoplasmic domain N"/>
    <property type="match status" value="1"/>
</dbReference>
<dbReference type="SUPFAM" id="SSF81665">
    <property type="entry name" value="Calcium ATPase, transmembrane domain M"/>
    <property type="match status" value="1"/>
</dbReference>
<keyword evidence="9 10" id="KW-0472">Membrane</keyword>
<evidence type="ECO:0000256" key="1">
    <source>
        <dbReference type="ARBA" id="ARBA00004651"/>
    </source>
</evidence>
<evidence type="ECO:0000256" key="6">
    <source>
        <dbReference type="ARBA" id="ARBA00022840"/>
    </source>
</evidence>
<dbReference type="PROSITE" id="PS00154">
    <property type="entry name" value="ATPASE_E1_E2"/>
    <property type="match status" value="1"/>
</dbReference>
<keyword evidence="4 10" id="KW-0812">Transmembrane</keyword>
<evidence type="ECO:0000256" key="3">
    <source>
        <dbReference type="ARBA" id="ARBA00022475"/>
    </source>
</evidence>
<feature type="transmembrane region" description="Helical" evidence="10">
    <location>
        <begin position="338"/>
        <end position="366"/>
    </location>
</feature>
<dbReference type="InterPro" id="IPR036412">
    <property type="entry name" value="HAD-like_sf"/>
</dbReference>
<proteinExistence type="inferred from homology"/>
<feature type="transmembrane region" description="Helical" evidence="10">
    <location>
        <begin position="825"/>
        <end position="848"/>
    </location>
</feature>
<gene>
    <name evidence="12" type="ORF">NP590_06000</name>
</gene>
<comment type="subcellular location">
    <subcellularLocation>
        <location evidence="1">Cell membrane</location>
        <topology evidence="1">Multi-pass membrane protein</topology>
    </subcellularLocation>
</comment>
<reference evidence="12 13" key="1">
    <citation type="submission" date="2022-07" db="EMBL/GenBank/DDBJ databases">
        <title>Methylomonas rivi sp. nov., Methylomonas rosea sp. nov., Methylomonas aureus sp. nov. and Methylomonas subterranea sp. nov., four novel methanotrophs isolated from a freshwater creek and the deep terrestrial subsurface.</title>
        <authorList>
            <person name="Abin C."/>
            <person name="Sankaranarayanan K."/>
            <person name="Garner C."/>
            <person name="Sindelar R."/>
            <person name="Kotary K."/>
            <person name="Garner R."/>
            <person name="Barclay S."/>
            <person name="Lawson P."/>
            <person name="Krumholz L."/>
        </authorList>
    </citation>
    <scope>NUCLEOTIDE SEQUENCE [LARGE SCALE GENOMIC DNA]</scope>
    <source>
        <strain evidence="12 13">SURF-2</strain>
    </source>
</reference>
<dbReference type="PANTHER" id="PTHR43294:SF21">
    <property type="entry name" value="CATION TRANSPORTING ATPASE"/>
    <property type="match status" value="1"/>
</dbReference>
<dbReference type="Gene3D" id="1.20.1110.10">
    <property type="entry name" value="Calcium-transporting ATPase, transmembrane domain"/>
    <property type="match status" value="1"/>
</dbReference>
<dbReference type="Gene3D" id="3.40.50.1000">
    <property type="entry name" value="HAD superfamily/HAD-like"/>
    <property type="match status" value="1"/>
</dbReference>
<evidence type="ECO:0000313" key="12">
    <source>
        <dbReference type="EMBL" id="MCQ8103649.1"/>
    </source>
</evidence>
<evidence type="ECO:0000256" key="4">
    <source>
        <dbReference type="ARBA" id="ARBA00022692"/>
    </source>
</evidence>
<dbReference type="InterPro" id="IPR008250">
    <property type="entry name" value="ATPase_P-typ_transduc_dom_A_sf"/>
</dbReference>
<feature type="transmembrane region" description="Helical" evidence="10">
    <location>
        <begin position="307"/>
        <end position="326"/>
    </location>
</feature>
<feature type="transmembrane region" description="Helical" evidence="10">
    <location>
        <begin position="783"/>
        <end position="804"/>
    </location>
</feature>
<keyword evidence="3" id="KW-1003">Cell membrane</keyword>
<keyword evidence="13" id="KW-1185">Reference proteome</keyword>
<dbReference type="PRINTS" id="PR00119">
    <property type="entry name" value="CATATPASE"/>
</dbReference>
<dbReference type="SUPFAM" id="SSF56784">
    <property type="entry name" value="HAD-like"/>
    <property type="match status" value="1"/>
</dbReference>
<dbReference type="SFLD" id="SFLDF00027">
    <property type="entry name" value="p-type_atpase"/>
    <property type="match status" value="1"/>
</dbReference>
<dbReference type="CDD" id="cd02080">
    <property type="entry name" value="P-type_ATPase_cation"/>
    <property type="match status" value="1"/>
</dbReference>
<dbReference type="SUPFAM" id="SSF81653">
    <property type="entry name" value="Calcium ATPase, transduction domain A"/>
    <property type="match status" value="1"/>
</dbReference>
<comment type="similarity">
    <text evidence="2">Belongs to the cation transport ATPase (P-type) (TC 3.A.3) family. Type IIA subfamily.</text>
</comment>
<dbReference type="EMBL" id="JANIBJ010000008">
    <property type="protein sequence ID" value="MCQ8103649.1"/>
    <property type="molecule type" value="Genomic_DNA"/>
</dbReference>
<organism evidence="12 13">
    <name type="scientific">Methylomonas subterranea</name>
    <dbReference type="NCBI Taxonomy" id="2952225"/>
    <lineage>
        <taxon>Bacteria</taxon>
        <taxon>Pseudomonadati</taxon>
        <taxon>Pseudomonadota</taxon>
        <taxon>Gammaproteobacteria</taxon>
        <taxon>Methylococcales</taxon>
        <taxon>Methylococcaceae</taxon>
        <taxon>Methylomonas</taxon>
    </lineage>
</organism>
<dbReference type="PRINTS" id="PR00120">
    <property type="entry name" value="HATPASE"/>
</dbReference>
<name>A0ABT1TDW1_9GAMM</name>
<dbReference type="PANTHER" id="PTHR43294">
    <property type="entry name" value="SODIUM/POTASSIUM-TRANSPORTING ATPASE SUBUNIT ALPHA"/>
    <property type="match status" value="1"/>
</dbReference>
<dbReference type="SUPFAM" id="SSF81660">
    <property type="entry name" value="Metal cation-transporting ATPase, ATP-binding domain N"/>
    <property type="match status" value="1"/>
</dbReference>
<dbReference type="RefSeq" id="WP_256601359.1">
    <property type="nucleotide sequence ID" value="NZ_JANIBJ010000008.1"/>
</dbReference>
<dbReference type="InterPro" id="IPR004014">
    <property type="entry name" value="ATPase_P-typ_cation-transptr_N"/>
</dbReference>
<evidence type="ECO:0000259" key="11">
    <source>
        <dbReference type="SMART" id="SM00831"/>
    </source>
</evidence>
<dbReference type="InterPro" id="IPR044492">
    <property type="entry name" value="P_typ_ATPase_HD_dom"/>
</dbReference>
<dbReference type="SFLD" id="SFLDG00002">
    <property type="entry name" value="C1.7:_P-type_atpase_like"/>
    <property type="match status" value="1"/>
</dbReference>
<dbReference type="InterPro" id="IPR059000">
    <property type="entry name" value="ATPase_P-type_domA"/>
</dbReference>
<evidence type="ECO:0000256" key="8">
    <source>
        <dbReference type="ARBA" id="ARBA00022989"/>
    </source>
</evidence>
<dbReference type="Gene3D" id="2.70.150.10">
    <property type="entry name" value="Calcium-transporting ATPase, cytoplasmic transduction domain A"/>
    <property type="match status" value="1"/>
</dbReference>
<dbReference type="InterPro" id="IPR006068">
    <property type="entry name" value="ATPase_P-typ_cation-transptr_C"/>
</dbReference>
<protein>
    <submittedName>
        <fullName evidence="12">Cation-transporting P-type ATPase</fullName>
    </submittedName>
</protein>
<feature type="transmembrane region" description="Helical" evidence="10">
    <location>
        <begin position="932"/>
        <end position="949"/>
    </location>
</feature>
<evidence type="ECO:0000256" key="5">
    <source>
        <dbReference type="ARBA" id="ARBA00022741"/>
    </source>
</evidence>
<dbReference type="Pfam" id="PF00690">
    <property type="entry name" value="Cation_ATPase_N"/>
    <property type="match status" value="1"/>
</dbReference>
<dbReference type="Pfam" id="PF13246">
    <property type="entry name" value="Cation_ATPase"/>
    <property type="match status" value="1"/>
</dbReference>
<keyword evidence="6" id="KW-0067">ATP-binding</keyword>
<dbReference type="InterPro" id="IPR023298">
    <property type="entry name" value="ATPase_P-typ_TM_dom_sf"/>
</dbReference>
<dbReference type="InterPro" id="IPR023299">
    <property type="entry name" value="ATPase_P-typ_cyto_dom_N"/>
</dbReference>
<dbReference type="InterPro" id="IPR023214">
    <property type="entry name" value="HAD_sf"/>
</dbReference>
<accession>A0ABT1TDW1</accession>
<keyword evidence="5" id="KW-0547">Nucleotide-binding</keyword>
<feature type="transmembrane region" description="Helical" evidence="10">
    <location>
        <begin position="753"/>
        <end position="777"/>
    </location>
</feature>
<evidence type="ECO:0000256" key="10">
    <source>
        <dbReference type="SAM" id="Phobius"/>
    </source>
</evidence>
<dbReference type="InterPro" id="IPR018303">
    <property type="entry name" value="ATPase_P-typ_P_site"/>
</dbReference>
<evidence type="ECO:0000256" key="7">
    <source>
        <dbReference type="ARBA" id="ARBA00022967"/>
    </source>
</evidence>
<dbReference type="Proteomes" id="UP001524499">
    <property type="component" value="Unassembled WGS sequence"/>
</dbReference>
<dbReference type="NCBIfam" id="TIGR01494">
    <property type="entry name" value="ATPase_P-type"/>
    <property type="match status" value="3"/>
</dbReference>
<feature type="transmembrane region" description="Helical" evidence="10">
    <location>
        <begin position="20"/>
        <end position="41"/>
    </location>
</feature>
<dbReference type="Pfam" id="PF00122">
    <property type="entry name" value="E1-E2_ATPase"/>
    <property type="match status" value="1"/>
</dbReference>
<keyword evidence="8 10" id="KW-1133">Transmembrane helix</keyword>
<feature type="transmembrane region" description="Helical" evidence="10">
    <location>
        <begin position="144"/>
        <end position="160"/>
    </location>
</feature>
<feature type="transmembrane region" description="Helical" evidence="10">
    <location>
        <begin position="860"/>
        <end position="879"/>
    </location>
</feature>
<keyword evidence="7" id="KW-1278">Translocase</keyword>
<evidence type="ECO:0000256" key="9">
    <source>
        <dbReference type="ARBA" id="ARBA00023136"/>
    </source>
</evidence>
<feature type="transmembrane region" description="Helical" evidence="10">
    <location>
        <begin position="116"/>
        <end position="138"/>
    </location>
</feature>
<dbReference type="InterPro" id="IPR001757">
    <property type="entry name" value="P_typ_ATPase"/>
</dbReference>
<comment type="caution">
    <text evidence="12">The sequence shown here is derived from an EMBL/GenBank/DDBJ whole genome shotgun (WGS) entry which is preliminary data.</text>
</comment>
<dbReference type="Pfam" id="PF00689">
    <property type="entry name" value="Cation_ATPase_C"/>
    <property type="match status" value="1"/>
</dbReference>
<dbReference type="SFLD" id="SFLDS00003">
    <property type="entry name" value="Haloacid_Dehalogenase"/>
    <property type="match status" value="1"/>
</dbReference>